<gene>
    <name evidence="2" type="ORF">ABE65_012075</name>
</gene>
<protein>
    <submittedName>
        <fullName evidence="2">Uncharacterized protein</fullName>
    </submittedName>
</protein>
<feature type="transmembrane region" description="Helical" evidence="1">
    <location>
        <begin position="26"/>
        <end position="43"/>
    </location>
</feature>
<evidence type="ECO:0000313" key="3">
    <source>
        <dbReference type="Proteomes" id="UP000076623"/>
    </source>
</evidence>
<keyword evidence="1" id="KW-0472">Membrane</keyword>
<dbReference type="Proteomes" id="UP000076623">
    <property type="component" value="Chromosome"/>
</dbReference>
<keyword evidence="1" id="KW-0812">Transmembrane</keyword>
<dbReference type="AlphaFoldDB" id="A0A160IMT2"/>
<evidence type="ECO:0000256" key="1">
    <source>
        <dbReference type="SAM" id="Phobius"/>
    </source>
</evidence>
<dbReference type="STRING" id="1221500.ABE65_012075"/>
<dbReference type="RefSeq" id="WP_066395207.1">
    <property type="nucleotide sequence ID" value="NZ_CP015378.1"/>
</dbReference>
<evidence type="ECO:0000313" key="2">
    <source>
        <dbReference type="EMBL" id="ANC77494.1"/>
    </source>
</evidence>
<keyword evidence="3" id="KW-1185">Reference proteome</keyword>
<sequence>MYTLLLILLILLLGYLIFNRTTSYKWVVFSIFPLLPSLTFVVTEIEQHAFWLRFLETGSFVLSIISLPVILYLLMGFFFIYTVSFLCLFGEYMLLNKTRDRRS</sequence>
<feature type="transmembrane region" description="Helical" evidence="1">
    <location>
        <begin position="77"/>
        <end position="95"/>
    </location>
</feature>
<name>A0A160IMT2_9BACL</name>
<accession>A0A160IMT2</accession>
<dbReference type="KEGG" id="fpn:ABE65_012075"/>
<keyword evidence="1" id="KW-1133">Transmembrane helix</keyword>
<proteinExistence type="predicted"/>
<reference evidence="2 3" key="1">
    <citation type="submission" date="2016-04" db="EMBL/GenBank/DDBJ databases">
        <title>Complete genome sequence of Fictibacillus phosphorivorans G25-29, a strain toxic to nematodes.</title>
        <authorList>
            <person name="Zheng Z."/>
        </authorList>
    </citation>
    <scope>NUCLEOTIDE SEQUENCE [LARGE SCALE GENOMIC DNA]</scope>
    <source>
        <strain evidence="2 3">G25-29</strain>
    </source>
</reference>
<organism evidence="2 3">
    <name type="scientific">Fictibacillus phosphorivorans</name>
    <dbReference type="NCBI Taxonomy" id="1221500"/>
    <lineage>
        <taxon>Bacteria</taxon>
        <taxon>Bacillati</taxon>
        <taxon>Bacillota</taxon>
        <taxon>Bacilli</taxon>
        <taxon>Bacillales</taxon>
        <taxon>Fictibacillaceae</taxon>
        <taxon>Fictibacillus</taxon>
    </lineage>
</organism>
<dbReference type="EMBL" id="CP015378">
    <property type="protein sequence ID" value="ANC77494.1"/>
    <property type="molecule type" value="Genomic_DNA"/>
</dbReference>